<evidence type="ECO:0008006" key="4">
    <source>
        <dbReference type="Google" id="ProtNLM"/>
    </source>
</evidence>
<keyword evidence="1" id="KW-0812">Transmembrane</keyword>
<sequence length="118" mass="13382">MITIAALCIFLIGLVHSFLGEKYILIRLFKRDNLPHLFGSDWFTKRTLRFAWHLTTIAWWGIAVMLLLLSWQVEGAQLLLVMAATFALSGLVALIASRAKHFSWVVFFTIAALLYLSA</sequence>
<gene>
    <name evidence="2" type="ORF">CEX98_05625</name>
</gene>
<evidence type="ECO:0000313" key="2">
    <source>
        <dbReference type="EMBL" id="PCK32700.1"/>
    </source>
</evidence>
<keyword evidence="1" id="KW-1133">Transmembrane helix</keyword>
<organism evidence="2 3">
    <name type="scientific">Pseudoalteromonas piscicida</name>
    <dbReference type="NCBI Taxonomy" id="43662"/>
    <lineage>
        <taxon>Bacteria</taxon>
        <taxon>Pseudomonadati</taxon>
        <taxon>Pseudomonadota</taxon>
        <taxon>Gammaproteobacteria</taxon>
        <taxon>Alteromonadales</taxon>
        <taxon>Pseudoalteromonadaceae</taxon>
        <taxon>Pseudoalteromonas</taxon>
    </lineage>
</organism>
<proteinExistence type="predicted"/>
<dbReference type="Proteomes" id="UP000228621">
    <property type="component" value="Unassembled WGS sequence"/>
</dbReference>
<evidence type="ECO:0000256" key="1">
    <source>
        <dbReference type="SAM" id="Phobius"/>
    </source>
</evidence>
<accession>A0A2A5JTH9</accession>
<reference evidence="3" key="1">
    <citation type="journal article" date="2019" name="Genome Announc.">
        <title>Draft Genome Sequence of Pseudoalteromonas piscicida Strain 36Y ROTHPW, an Hypersaline Seawater Isolate from the South Coast of Sonora, Mexico.</title>
        <authorList>
            <person name="Sanchez-Diaz R."/>
            <person name="Molina-Garza Z.J."/>
            <person name="Cruz-Suarez L.E."/>
            <person name="Selvin J."/>
            <person name="Kiran G.S."/>
            <person name="Ibarra-Gamez J.C."/>
            <person name="Gomez-Gil B."/>
            <person name="Galaviz-Silva L."/>
        </authorList>
    </citation>
    <scope>NUCLEOTIDE SEQUENCE [LARGE SCALE GENOMIC DNA]</scope>
    <source>
        <strain evidence="3">36Y_RITHPW</strain>
    </source>
</reference>
<comment type="caution">
    <text evidence="2">The sequence shown here is derived from an EMBL/GenBank/DDBJ whole genome shotgun (WGS) entry which is preliminary data.</text>
</comment>
<feature type="transmembrane region" description="Helical" evidence="1">
    <location>
        <begin position="78"/>
        <end position="95"/>
    </location>
</feature>
<feature type="transmembrane region" description="Helical" evidence="1">
    <location>
        <begin position="101"/>
        <end position="117"/>
    </location>
</feature>
<protein>
    <recommendedName>
        <fullName evidence="4">DUF3325 domain-containing protein</fullName>
    </recommendedName>
</protein>
<keyword evidence="3" id="KW-1185">Reference proteome</keyword>
<dbReference type="OrthoDB" id="5005871at2"/>
<keyword evidence="1" id="KW-0472">Membrane</keyword>
<dbReference type="RefSeq" id="WP_099641138.1">
    <property type="nucleotide sequence ID" value="NZ_NKHF01000025.1"/>
</dbReference>
<feature type="transmembrane region" description="Helical" evidence="1">
    <location>
        <begin position="50"/>
        <end position="71"/>
    </location>
</feature>
<name>A0A2A5JTH9_PSEO7</name>
<evidence type="ECO:0000313" key="3">
    <source>
        <dbReference type="Proteomes" id="UP000228621"/>
    </source>
</evidence>
<dbReference type="AlphaFoldDB" id="A0A2A5JTH9"/>
<dbReference type="EMBL" id="NKHF01000025">
    <property type="protein sequence ID" value="PCK32700.1"/>
    <property type="molecule type" value="Genomic_DNA"/>
</dbReference>